<gene>
    <name evidence="10" type="ORF">Vau01_074510</name>
</gene>
<dbReference type="PANTHER" id="PTHR23513">
    <property type="entry name" value="INTEGRAL MEMBRANE EFFLUX PROTEIN-RELATED"/>
    <property type="match status" value="1"/>
</dbReference>
<protein>
    <recommendedName>
        <fullName evidence="9">Major facilitator superfamily (MFS) profile domain-containing protein</fullName>
    </recommendedName>
</protein>
<keyword evidence="4 8" id="KW-0812">Transmembrane</keyword>
<comment type="subcellular location">
    <subcellularLocation>
        <location evidence="1">Cell membrane</location>
        <topology evidence="1">Multi-pass membrane protein</topology>
    </subcellularLocation>
</comment>
<comment type="caution">
    <text evidence="10">The sequence shown here is derived from an EMBL/GenBank/DDBJ whole genome shotgun (WGS) entry which is preliminary data.</text>
</comment>
<dbReference type="EMBL" id="BOPG01000049">
    <property type="protein sequence ID" value="GIJ59935.1"/>
    <property type="molecule type" value="Genomic_DNA"/>
</dbReference>
<dbReference type="Gene3D" id="1.20.1250.20">
    <property type="entry name" value="MFS general substrate transporter like domains"/>
    <property type="match status" value="1"/>
</dbReference>
<dbReference type="AlphaFoldDB" id="A0A8J4E2K1"/>
<proteinExistence type="predicted"/>
<dbReference type="InterPro" id="IPR010290">
    <property type="entry name" value="TM_effector"/>
</dbReference>
<feature type="transmembrane region" description="Helical" evidence="8">
    <location>
        <begin position="79"/>
        <end position="109"/>
    </location>
</feature>
<evidence type="ECO:0000256" key="3">
    <source>
        <dbReference type="ARBA" id="ARBA00022475"/>
    </source>
</evidence>
<feature type="transmembrane region" description="Helical" evidence="8">
    <location>
        <begin position="377"/>
        <end position="398"/>
    </location>
</feature>
<evidence type="ECO:0000313" key="11">
    <source>
        <dbReference type="Proteomes" id="UP000612585"/>
    </source>
</evidence>
<keyword evidence="2" id="KW-0813">Transport</keyword>
<dbReference type="InterPro" id="IPR036259">
    <property type="entry name" value="MFS_trans_sf"/>
</dbReference>
<dbReference type="PANTHER" id="PTHR23513:SF11">
    <property type="entry name" value="STAPHYLOFERRIN A TRANSPORTER"/>
    <property type="match status" value="1"/>
</dbReference>
<feature type="region of interest" description="Disordered" evidence="7">
    <location>
        <begin position="417"/>
        <end position="437"/>
    </location>
</feature>
<feature type="transmembrane region" description="Helical" evidence="8">
    <location>
        <begin position="259"/>
        <end position="280"/>
    </location>
</feature>
<feature type="transmembrane region" description="Helical" evidence="8">
    <location>
        <begin position="164"/>
        <end position="189"/>
    </location>
</feature>
<feature type="transmembrane region" description="Helical" evidence="8">
    <location>
        <begin position="287"/>
        <end position="304"/>
    </location>
</feature>
<feature type="transmembrane region" description="Helical" evidence="8">
    <location>
        <begin position="45"/>
        <end position="67"/>
    </location>
</feature>
<evidence type="ECO:0000256" key="1">
    <source>
        <dbReference type="ARBA" id="ARBA00004651"/>
    </source>
</evidence>
<evidence type="ECO:0000256" key="5">
    <source>
        <dbReference type="ARBA" id="ARBA00022989"/>
    </source>
</evidence>
<evidence type="ECO:0000256" key="6">
    <source>
        <dbReference type="ARBA" id="ARBA00023136"/>
    </source>
</evidence>
<dbReference type="SUPFAM" id="SSF103473">
    <property type="entry name" value="MFS general substrate transporter"/>
    <property type="match status" value="1"/>
</dbReference>
<reference evidence="10" key="1">
    <citation type="submission" date="2021-01" db="EMBL/GenBank/DDBJ databases">
        <title>Whole genome shotgun sequence of Virgisporangium aurantiacum NBRC 16421.</title>
        <authorList>
            <person name="Komaki H."/>
            <person name="Tamura T."/>
        </authorList>
    </citation>
    <scope>NUCLEOTIDE SEQUENCE</scope>
    <source>
        <strain evidence="10">NBRC 16421</strain>
    </source>
</reference>
<feature type="transmembrane region" description="Helical" evidence="8">
    <location>
        <begin position="310"/>
        <end position="328"/>
    </location>
</feature>
<keyword evidence="11" id="KW-1185">Reference proteome</keyword>
<evidence type="ECO:0000259" key="9">
    <source>
        <dbReference type="PROSITE" id="PS50850"/>
    </source>
</evidence>
<feature type="transmembrane region" description="Helical" evidence="8">
    <location>
        <begin position="224"/>
        <end position="247"/>
    </location>
</feature>
<dbReference type="InterPro" id="IPR020846">
    <property type="entry name" value="MFS_dom"/>
</dbReference>
<organism evidence="10 11">
    <name type="scientific">Virgisporangium aurantiacum</name>
    <dbReference type="NCBI Taxonomy" id="175570"/>
    <lineage>
        <taxon>Bacteria</taxon>
        <taxon>Bacillati</taxon>
        <taxon>Actinomycetota</taxon>
        <taxon>Actinomycetes</taxon>
        <taxon>Micromonosporales</taxon>
        <taxon>Micromonosporaceae</taxon>
        <taxon>Virgisporangium</taxon>
    </lineage>
</organism>
<dbReference type="Proteomes" id="UP000612585">
    <property type="component" value="Unassembled WGS sequence"/>
</dbReference>
<keyword evidence="3" id="KW-1003">Cell membrane</keyword>
<dbReference type="GO" id="GO:0005886">
    <property type="term" value="C:plasma membrane"/>
    <property type="evidence" value="ECO:0007669"/>
    <property type="project" value="UniProtKB-SubCell"/>
</dbReference>
<keyword evidence="5 8" id="KW-1133">Transmembrane helix</keyword>
<dbReference type="PROSITE" id="PS50850">
    <property type="entry name" value="MFS"/>
    <property type="match status" value="1"/>
</dbReference>
<feature type="transmembrane region" description="Helical" evidence="8">
    <location>
        <begin position="349"/>
        <end position="371"/>
    </location>
</feature>
<name>A0A8J4E2K1_9ACTN</name>
<accession>A0A8J4E2K1</accession>
<evidence type="ECO:0000256" key="4">
    <source>
        <dbReference type="ARBA" id="ARBA00022692"/>
    </source>
</evidence>
<feature type="domain" description="Major facilitator superfamily (MFS) profile" evidence="9">
    <location>
        <begin position="12"/>
        <end position="400"/>
    </location>
</feature>
<evidence type="ECO:0000256" key="7">
    <source>
        <dbReference type="SAM" id="MobiDB-lite"/>
    </source>
</evidence>
<evidence type="ECO:0000256" key="2">
    <source>
        <dbReference type="ARBA" id="ARBA00022448"/>
    </source>
</evidence>
<dbReference type="Pfam" id="PF05977">
    <property type="entry name" value="MFS_3"/>
    <property type="match status" value="1"/>
</dbReference>
<dbReference type="CDD" id="cd06173">
    <property type="entry name" value="MFS_MefA_like"/>
    <property type="match status" value="1"/>
</dbReference>
<keyword evidence="6 8" id="KW-0472">Membrane</keyword>
<evidence type="ECO:0000256" key="8">
    <source>
        <dbReference type="SAM" id="Phobius"/>
    </source>
</evidence>
<sequence length="437" mass="47019">MRAVFRSLRVRNMRLFTAGQITKLVGVWMLFIAQDWLVLDLTDNSATALGLVTALQFTPVLLLTLYGGKLADRFDKQKLLVLCNCVFAVLALGLGVLIATHLVVLWHVYAFAAAVGMTSAIETPTRQAFWSELVEPELLPNALSLGSATFNVARLVGPAIAGVLIAWIGTGPVILVTGVMAILAVLLQLRIRPADLLRKPPGNVAARDARVIDGLRYVWGRPDLVLVMTLVLVLGLMAFNFQLTLAVLAKTVFHTGAEAFGLITSALAAGALCGALVAALRRNRPSVYAVLLSAILFATFETVLGFAPTFWLAIVLAVPTGFFMIYFAQAANQRVQLGVDPQFRGRVMALHVLVFFGTTPVGAPLIGWIAEEYGARASIWLGGLASLACTLVVALVQLRRSHATVLLHLRPRPHLHVTEPGSDGSPALELRMPATVR</sequence>
<dbReference type="GO" id="GO:0022857">
    <property type="term" value="F:transmembrane transporter activity"/>
    <property type="evidence" value="ECO:0007669"/>
    <property type="project" value="InterPro"/>
</dbReference>
<evidence type="ECO:0000313" key="10">
    <source>
        <dbReference type="EMBL" id="GIJ59935.1"/>
    </source>
</evidence>